<sequence length="142" mass="15609">MIVNTLRFSFKDGTSEADKEAVLAAMRRTASTEPVAFATVGRYFGDPAEGFTHVYCAGVPNLAALERYLHEPAHIEGDWLIIPHLQQLAAFRFSDDPDPDLDARILALHTHKVEMYPEWGRLLNAIPGAKGAFGDGTARRAS</sequence>
<gene>
    <name evidence="1" type="ORF">V2W30_01030</name>
</gene>
<dbReference type="EMBL" id="CP146022">
    <property type="protein sequence ID" value="WWQ62090.1"/>
    <property type="molecule type" value="Genomic_DNA"/>
</dbReference>
<dbReference type="Proteomes" id="UP001432251">
    <property type="component" value="Chromosome"/>
</dbReference>
<name>A0ACD5A4I7_9ACTN</name>
<proteinExistence type="predicted"/>
<accession>A0ACD5A4I7</accession>
<organism evidence="1 2">
    <name type="scientific">Streptomyces citrinus</name>
    <dbReference type="NCBI Taxonomy" id="3118173"/>
    <lineage>
        <taxon>Bacteria</taxon>
        <taxon>Bacillati</taxon>
        <taxon>Actinomycetota</taxon>
        <taxon>Actinomycetes</taxon>
        <taxon>Kitasatosporales</taxon>
        <taxon>Streptomycetaceae</taxon>
        <taxon>Streptomyces</taxon>
    </lineage>
</organism>
<reference evidence="1" key="1">
    <citation type="journal article" date="2025" name="Int. J. Syst. Evol. Microbiol.">
        <title>Streptomyces citrinus sp. nov., with yellow diffusible pigment.</title>
        <authorList>
            <person name="He Y."/>
            <person name="Yang E."/>
            <person name="Xu J."/>
            <person name="Sun Y."/>
            <person name="Sun L."/>
        </authorList>
    </citation>
    <scope>NUCLEOTIDE SEQUENCE</scope>
    <source>
        <strain evidence="1">Q6</strain>
    </source>
</reference>
<evidence type="ECO:0000313" key="2">
    <source>
        <dbReference type="Proteomes" id="UP001432251"/>
    </source>
</evidence>
<keyword evidence="2" id="KW-1185">Reference proteome</keyword>
<protein>
    <submittedName>
        <fullName evidence="1">Dabb family protein</fullName>
    </submittedName>
</protein>
<evidence type="ECO:0000313" key="1">
    <source>
        <dbReference type="EMBL" id="WWQ62090.1"/>
    </source>
</evidence>